<comment type="caution">
    <text evidence="1">The sequence shown here is derived from an EMBL/GenBank/DDBJ whole genome shotgun (WGS) entry which is preliminary data.</text>
</comment>
<keyword evidence="2" id="KW-1185">Reference proteome</keyword>
<accession>A0A2A3YE55</accession>
<protein>
    <submittedName>
        <fullName evidence="1">Uncharacterized protein</fullName>
    </submittedName>
</protein>
<gene>
    <name evidence="1" type="ORF">CIK66_18595</name>
</gene>
<proteinExistence type="predicted"/>
<evidence type="ECO:0000313" key="2">
    <source>
        <dbReference type="Proteomes" id="UP000218598"/>
    </source>
</evidence>
<dbReference type="Proteomes" id="UP000218598">
    <property type="component" value="Unassembled WGS sequence"/>
</dbReference>
<organism evidence="1 2">
    <name type="scientific">Brachybacterium alimentarium</name>
    <dbReference type="NCBI Taxonomy" id="47845"/>
    <lineage>
        <taxon>Bacteria</taxon>
        <taxon>Bacillati</taxon>
        <taxon>Actinomycetota</taxon>
        <taxon>Actinomycetes</taxon>
        <taxon>Micrococcales</taxon>
        <taxon>Dermabacteraceae</taxon>
        <taxon>Brachybacterium</taxon>
    </lineage>
</organism>
<sequence>MDAAFETYRMMRADFELYRHSRFLRAHAELRGELLNALGRAARIDAGTLFMGPWSRVELYASEELKDWFAQHGRLTVDEFETQWWNGHTNTLGLPDAIELAEIA</sequence>
<dbReference type="EMBL" id="NRGR01000062">
    <property type="protein sequence ID" value="PCC37574.1"/>
    <property type="molecule type" value="Genomic_DNA"/>
</dbReference>
<name>A0A2A3YE55_9MICO</name>
<dbReference type="OrthoDB" id="3197444at2"/>
<reference evidence="1 2" key="1">
    <citation type="journal article" date="2017" name="Elife">
        <title>Extensive horizontal gene transfer in cheese-associated bacteria.</title>
        <authorList>
            <person name="Bonham K.S."/>
            <person name="Wolfe B.E."/>
            <person name="Dutton R.J."/>
        </authorList>
    </citation>
    <scope>NUCLEOTIDE SEQUENCE [LARGE SCALE GENOMIC DNA]</scope>
    <source>
        <strain evidence="1 2">341_9</strain>
    </source>
</reference>
<evidence type="ECO:0000313" key="1">
    <source>
        <dbReference type="EMBL" id="PCC37574.1"/>
    </source>
</evidence>
<dbReference type="AlphaFoldDB" id="A0A2A3YE55"/>
<dbReference type="RefSeq" id="WP_096198030.1">
    <property type="nucleotide sequence ID" value="NZ_NRGR01000062.1"/>
</dbReference>